<dbReference type="EMBL" id="VFQC01000001">
    <property type="protein sequence ID" value="TQN30434.1"/>
    <property type="molecule type" value="Genomic_DNA"/>
</dbReference>
<protein>
    <submittedName>
        <fullName evidence="1">Uncharacterized protein</fullName>
    </submittedName>
</protein>
<evidence type="ECO:0000313" key="1">
    <source>
        <dbReference type="EMBL" id="TQN30434.1"/>
    </source>
</evidence>
<evidence type="ECO:0000313" key="2">
    <source>
        <dbReference type="Proteomes" id="UP000317422"/>
    </source>
</evidence>
<dbReference type="AlphaFoldDB" id="A0A543NF25"/>
<accession>A0A543NF25</accession>
<proteinExistence type="predicted"/>
<organism evidence="1 2">
    <name type="scientific">Haloactinospora alba</name>
    <dbReference type="NCBI Taxonomy" id="405555"/>
    <lineage>
        <taxon>Bacteria</taxon>
        <taxon>Bacillati</taxon>
        <taxon>Actinomycetota</taxon>
        <taxon>Actinomycetes</taxon>
        <taxon>Streptosporangiales</taxon>
        <taxon>Nocardiopsidaceae</taxon>
        <taxon>Haloactinospora</taxon>
    </lineage>
</organism>
<comment type="caution">
    <text evidence="1">The sequence shown here is derived from an EMBL/GenBank/DDBJ whole genome shotgun (WGS) entry which is preliminary data.</text>
</comment>
<sequence length="424" mass="45861">MSSAPRPGKNPGPTRFHHRYAGYGDTVNFGSGSVLVREHLAADTSRELAKLDRLRDVWAEHRRPHPPDRPDEARHALIQRHARELRALAGHTATPVEQLRADEEALATTAADCRAVQELTPTYLHLLAQRFPGFDHPAPWSPEAGERIADAARIEAHPVVRAAHVFLACAAELAPAAPEQDRPGPPQHWRHPLPWALASLSLLRSNYPPLALDHRLASELHDAASGTDHTRRVSGLVPVLAGMEAAALRKELGCSVPGGKYRPPRTEPLAAAVHRRVQEHVTSRSGYLALVLRELDTTARVTSEAGSAEEAPENLRCDDAAARALVSRGPVCRWVSVDLTMADGTVRMLVAVQDVGTPATGVLAVTAGAWLATGGSETDILDLACTRCVTLIPTDTAGERWPEVERFVDTVVDTTADRLARLGL</sequence>
<keyword evidence="2" id="KW-1185">Reference proteome</keyword>
<reference evidence="1 2" key="1">
    <citation type="submission" date="2019-06" db="EMBL/GenBank/DDBJ databases">
        <title>Sequencing the genomes of 1000 actinobacteria strains.</title>
        <authorList>
            <person name="Klenk H.-P."/>
        </authorList>
    </citation>
    <scope>NUCLEOTIDE SEQUENCE [LARGE SCALE GENOMIC DNA]</scope>
    <source>
        <strain evidence="1 2">DSM 45015</strain>
    </source>
</reference>
<gene>
    <name evidence="1" type="ORF">FHX37_0312</name>
</gene>
<name>A0A543NF25_9ACTN</name>
<dbReference type="Proteomes" id="UP000317422">
    <property type="component" value="Unassembled WGS sequence"/>
</dbReference>